<comment type="caution">
    <text evidence="1">The sequence shown here is derived from an EMBL/GenBank/DDBJ whole genome shotgun (WGS) entry which is preliminary data.</text>
</comment>
<evidence type="ECO:0000313" key="1">
    <source>
        <dbReference type="EMBL" id="PNI68201.1"/>
    </source>
</evidence>
<sequence>MLRGISQLPAVATMSWVLLPVLWLIVQTQASNCAWPKVSIQ</sequence>
<name>A0A2J8N8W8_PANTR</name>
<organism evidence="1 2">
    <name type="scientific">Pan troglodytes</name>
    <name type="common">Chimpanzee</name>
    <dbReference type="NCBI Taxonomy" id="9598"/>
    <lineage>
        <taxon>Eukaryota</taxon>
        <taxon>Metazoa</taxon>
        <taxon>Chordata</taxon>
        <taxon>Craniata</taxon>
        <taxon>Vertebrata</taxon>
        <taxon>Euteleostomi</taxon>
        <taxon>Mammalia</taxon>
        <taxon>Eutheria</taxon>
        <taxon>Euarchontoglires</taxon>
        <taxon>Primates</taxon>
        <taxon>Haplorrhini</taxon>
        <taxon>Catarrhini</taxon>
        <taxon>Hominidae</taxon>
        <taxon>Pan</taxon>
    </lineage>
</organism>
<gene>
    <name evidence="1" type="ORF">CK820_G0013356</name>
</gene>
<dbReference type="Proteomes" id="UP000236370">
    <property type="component" value="Unassembled WGS sequence"/>
</dbReference>
<evidence type="ECO:0000313" key="2">
    <source>
        <dbReference type="Proteomes" id="UP000236370"/>
    </source>
</evidence>
<dbReference type="EMBL" id="NBAG03000233">
    <property type="protein sequence ID" value="PNI68201.1"/>
    <property type="molecule type" value="Genomic_DNA"/>
</dbReference>
<proteinExistence type="predicted"/>
<protein>
    <submittedName>
        <fullName evidence="1">ADAMDEC1 isoform 4</fullName>
    </submittedName>
</protein>
<reference evidence="1 2" key="1">
    <citation type="submission" date="2017-12" db="EMBL/GenBank/DDBJ databases">
        <title>High-resolution comparative analysis of great ape genomes.</title>
        <authorList>
            <person name="Pollen A."/>
            <person name="Hastie A."/>
            <person name="Hormozdiari F."/>
            <person name="Dougherty M."/>
            <person name="Liu R."/>
            <person name="Chaisson M."/>
            <person name="Hoppe E."/>
            <person name="Hill C."/>
            <person name="Pang A."/>
            <person name="Hillier L."/>
            <person name="Baker C."/>
            <person name="Armstrong J."/>
            <person name="Shendure J."/>
            <person name="Paten B."/>
            <person name="Wilson R."/>
            <person name="Chao H."/>
            <person name="Schneider V."/>
            <person name="Ventura M."/>
            <person name="Kronenberg Z."/>
            <person name="Murali S."/>
            <person name="Gordon D."/>
            <person name="Cantsilieris S."/>
            <person name="Munson K."/>
            <person name="Nelson B."/>
            <person name="Raja A."/>
            <person name="Underwood J."/>
            <person name="Diekhans M."/>
            <person name="Fiddes I."/>
            <person name="Haussler D."/>
            <person name="Eichler E."/>
        </authorList>
    </citation>
    <scope>NUCLEOTIDE SEQUENCE [LARGE SCALE GENOMIC DNA]</scope>
    <source>
        <strain evidence="1">Yerkes chimp pedigree #C0471</strain>
    </source>
</reference>
<accession>A0A2J8N8W8</accession>
<dbReference type="AlphaFoldDB" id="A0A2J8N8W8"/>